<dbReference type="HOGENOM" id="CLU_052626_3_0_11"/>
<dbReference type="Proteomes" id="UP000001219">
    <property type="component" value="Chromosome"/>
</dbReference>
<sequence>MKPDEPRLADLLELQCGVISRKQVLASDFRPTFIRSNLRCRRWAPVFPGIYVNHTGPLTWEQRAWSAILDAEPAALSHSSALRDADASDTEPIHIIVDRTRLVTRRTGVVVHYGSHLDSRVLWNTSPPRMRSEEAVLQLAAAASSETRVIAILADAVGARRTTPKRLLTAIETRPKLARRKFIADVLADIRDGTCSVLEHRYLTKVERPHALPTPTRQAPTNVGRRGLRDLDYPDFGVVIELDGRMAHDNANARDRDMERDLDALVEAGRRTIRLGWGQVCERPCVTAGKVAAVLLSHGWTGSFTPCSTCLP</sequence>
<evidence type="ECO:0000313" key="1">
    <source>
        <dbReference type="EMBL" id="ACY22893.1"/>
    </source>
</evidence>
<dbReference type="EMBL" id="CP001802">
    <property type="protein sequence ID" value="ACY22893.1"/>
    <property type="molecule type" value="Genomic_DNA"/>
</dbReference>
<organism evidence="1 2">
    <name type="scientific">Gordonia bronchialis (strain ATCC 25592 / DSM 43247 / BCRC 13721 / JCM 3198 / KCTC 3076 / NBRC 16047 / NCTC 10667)</name>
    <name type="common">Rhodococcus bronchialis</name>
    <dbReference type="NCBI Taxonomy" id="526226"/>
    <lineage>
        <taxon>Bacteria</taxon>
        <taxon>Bacillati</taxon>
        <taxon>Actinomycetota</taxon>
        <taxon>Actinomycetes</taxon>
        <taxon>Mycobacteriales</taxon>
        <taxon>Gordoniaceae</taxon>
        <taxon>Gordonia</taxon>
    </lineage>
</organism>
<reference evidence="2" key="1">
    <citation type="submission" date="2009-10" db="EMBL/GenBank/DDBJ databases">
        <title>The complete chromosome of Gordonia bronchialis DSM 43247.</title>
        <authorList>
            <consortium name="US DOE Joint Genome Institute (JGI-PGF)"/>
            <person name="Lucas S."/>
            <person name="Copeland A."/>
            <person name="Lapidus A."/>
            <person name="Glavina del Rio T."/>
            <person name="Dalin E."/>
            <person name="Tice H."/>
            <person name="Bruce D."/>
            <person name="Goodwin L."/>
            <person name="Pitluck S."/>
            <person name="Kyrpides N."/>
            <person name="Mavromatis K."/>
            <person name="Ivanova N."/>
            <person name="Ovchinnikova G."/>
            <person name="Saunders E."/>
            <person name="Brettin T."/>
            <person name="Detter J.C."/>
            <person name="Han C."/>
            <person name="Larimer F."/>
            <person name="Land M."/>
            <person name="Hauser L."/>
            <person name="Markowitz V."/>
            <person name="Cheng J.-F."/>
            <person name="Hugenholtz P."/>
            <person name="Woyke T."/>
            <person name="Wu D."/>
            <person name="Jando M."/>
            <person name="Schneider S."/>
            <person name="Goeker M."/>
            <person name="Klenk H.-P."/>
            <person name="Eisen J.A."/>
        </authorList>
    </citation>
    <scope>NUCLEOTIDE SEQUENCE [LARGE SCALE GENOMIC DNA]</scope>
    <source>
        <strain evidence="2">ATCC 25592 / DSM 43247 / BCRC 13721 / JCM 3198 / KCTC 3076 / NBRC 16047 / NCTC 10667</strain>
    </source>
</reference>
<dbReference type="KEGG" id="gbr:Gbro_3709"/>
<dbReference type="STRING" id="526226.Gbro_3709"/>
<keyword evidence="2" id="KW-1185">Reference proteome</keyword>
<evidence type="ECO:0008006" key="3">
    <source>
        <dbReference type="Google" id="ProtNLM"/>
    </source>
</evidence>
<reference evidence="1 2" key="2">
    <citation type="journal article" date="2010" name="Stand. Genomic Sci.">
        <title>Complete genome sequence of Gordonia bronchialis type strain (3410).</title>
        <authorList>
            <person name="Ivanova N."/>
            <person name="Sikorski J."/>
            <person name="Jando M."/>
            <person name="Lapidus A."/>
            <person name="Nolan M."/>
            <person name="Lucas S."/>
            <person name="Del Rio T.G."/>
            <person name="Tice H."/>
            <person name="Copeland A."/>
            <person name="Cheng J.F."/>
            <person name="Chen F."/>
            <person name="Bruce D."/>
            <person name="Goodwin L."/>
            <person name="Pitluck S."/>
            <person name="Mavromatis K."/>
            <person name="Ovchinnikova G."/>
            <person name="Pati A."/>
            <person name="Chen A."/>
            <person name="Palaniappan K."/>
            <person name="Land M."/>
            <person name="Hauser L."/>
            <person name="Chang Y.J."/>
            <person name="Jeffries C.D."/>
            <person name="Chain P."/>
            <person name="Saunders E."/>
            <person name="Han C."/>
            <person name="Detter J.C."/>
            <person name="Brettin T."/>
            <person name="Rohde M."/>
            <person name="Goker M."/>
            <person name="Bristow J."/>
            <person name="Eisen J.A."/>
            <person name="Markowitz V."/>
            <person name="Hugenholtz P."/>
            <person name="Klenk H.P."/>
            <person name="Kyrpides N.C."/>
        </authorList>
    </citation>
    <scope>NUCLEOTIDE SEQUENCE [LARGE SCALE GENOMIC DNA]</scope>
    <source>
        <strain evidence="2">ATCC 25592 / DSM 43247 / BCRC 13721 / JCM 3198 / KCTC 3076 / NBRC 16047 / NCTC 10667</strain>
    </source>
</reference>
<protein>
    <recommendedName>
        <fullName evidence="3">DUF559 domain-containing protein</fullName>
    </recommendedName>
</protein>
<dbReference type="eggNOG" id="COG5340">
    <property type="taxonomic scope" value="Bacteria"/>
</dbReference>
<gene>
    <name evidence="1" type="ordered locus">Gbro_3709</name>
</gene>
<accession>D0L2J0</accession>
<name>D0L2J0_GORB4</name>
<proteinExistence type="predicted"/>
<dbReference type="RefSeq" id="WP_012835400.1">
    <property type="nucleotide sequence ID" value="NC_013441.1"/>
</dbReference>
<evidence type="ECO:0000313" key="2">
    <source>
        <dbReference type="Proteomes" id="UP000001219"/>
    </source>
</evidence>
<dbReference type="OrthoDB" id="5146042at2"/>
<dbReference type="AlphaFoldDB" id="D0L2J0"/>